<name>A0A485LVE9_9ZZZZ</name>
<dbReference type="AlphaFoldDB" id="A0A485LVE9"/>
<reference evidence="1" key="1">
    <citation type="submission" date="2019-03" db="EMBL/GenBank/DDBJ databases">
        <authorList>
            <person name="Hao L."/>
        </authorList>
    </citation>
    <scope>NUCLEOTIDE SEQUENCE</scope>
</reference>
<proteinExistence type="predicted"/>
<dbReference type="EMBL" id="CAADRM010000032">
    <property type="protein sequence ID" value="VFU12113.1"/>
    <property type="molecule type" value="Genomic_DNA"/>
</dbReference>
<accession>A0A485LVE9</accession>
<dbReference type="InterPro" id="IPR007487">
    <property type="entry name" value="ABC_transpt-TYRBP-like"/>
</dbReference>
<organism evidence="1">
    <name type="scientific">anaerobic digester metagenome</name>
    <dbReference type="NCBI Taxonomy" id="1263854"/>
    <lineage>
        <taxon>unclassified sequences</taxon>
        <taxon>metagenomes</taxon>
        <taxon>ecological metagenomes</taxon>
    </lineage>
</organism>
<dbReference type="InterPro" id="IPR028082">
    <property type="entry name" value="Peripla_BP_I"/>
</dbReference>
<sequence length="342" mass="37659">MRVDLKRTLTALAVSMMFLWITEPLGAQEKTYRIDVLQVVAMSPFQNAYKGFVQELEKNGLVPGKNLTINRTIIDFDVEKAGLWKKMGLLMRIKSESSRIADEKPDLVLTIGTPATKYAKDKFISAGIPVVFTGVAFPETAGCKSLTEAGPGFTGSTVYMNVKDALRIVKYAFPSVRTVGIVHSDEETAMQHVNEIETVSTGMGLKALTKQVDKNDHLKPAAEELIAQGAEVFIVPLDAYYGLRNYEAWKELDELIETHKIPALSFVYDRTPGAVLYLGSDYGYVGSLSGQQAVKILKDGAAPGSLPILRQQDLNVMVDVERMQALNIQIPIQVLQIAKPVH</sequence>
<evidence type="ECO:0000313" key="1">
    <source>
        <dbReference type="EMBL" id="VFU12113.1"/>
    </source>
</evidence>
<dbReference type="SUPFAM" id="SSF53822">
    <property type="entry name" value="Periplasmic binding protein-like I"/>
    <property type="match status" value="1"/>
</dbReference>
<dbReference type="PANTHER" id="PTHR35271:SF1">
    <property type="entry name" value="ABC TRANSPORTER, SUBSTRATE-BINDING LIPOPROTEIN"/>
    <property type="match status" value="1"/>
</dbReference>
<dbReference type="Pfam" id="PF04392">
    <property type="entry name" value="ABC_sub_bind"/>
    <property type="match status" value="1"/>
</dbReference>
<dbReference type="PANTHER" id="PTHR35271">
    <property type="entry name" value="ABC TRANSPORTER, SUBSTRATE-BINDING LIPOPROTEIN-RELATED"/>
    <property type="match status" value="1"/>
</dbReference>
<gene>
    <name evidence="1" type="ORF">SCFA_1270001</name>
</gene>
<dbReference type="Gene3D" id="3.40.50.2300">
    <property type="match status" value="2"/>
</dbReference>
<protein>
    <submittedName>
        <fullName evidence="1">ABC transporter substrate binding protein</fullName>
    </submittedName>
</protein>